<evidence type="ECO:0000313" key="3">
    <source>
        <dbReference type="EMBL" id="RKJ91929.1"/>
    </source>
</evidence>
<keyword evidence="1" id="KW-0175">Coiled coil</keyword>
<dbReference type="AlphaFoldDB" id="A0A3A9IRP2"/>
<dbReference type="Proteomes" id="UP000281725">
    <property type="component" value="Unassembled WGS sequence"/>
</dbReference>
<name>A0A3A9IRP2_AERVE</name>
<evidence type="ECO:0000256" key="1">
    <source>
        <dbReference type="SAM" id="Coils"/>
    </source>
</evidence>
<reference evidence="3 4" key="1">
    <citation type="submission" date="2018-09" db="EMBL/GenBank/DDBJ databases">
        <title>Genome sequencing of Aeromonas veronii MS-17-88.</title>
        <authorList>
            <person name="Tekedar H.C."/>
            <person name="Arick M.A."/>
            <person name="Hsu C.-Y."/>
            <person name="Thrash A."/>
            <person name="Karsi A."/>
            <person name="Lawrence M.L."/>
            <person name="Abdelhamed H."/>
        </authorList>
    </citation>
    <scope>NUCLEOTIDE SEQUENCE [LARGE SCALE GENOMIC DNA]</scope>
    <source>
        <strain evidence="3 4">MS 17-88</strain>
    </source>
</reference>
<proteinExistence type="predicted"/>
<gene>
    <name evidence="3" type="ORF">D6R50_04960</name>
</gene>
<accession>A0A3A9IRP2</accession>
<dbReference type="RefSeq" id="WP_120414420.1">
    <property type="nucleotide sequence ID" value="NZ_CAWQBZ010000013.1"/>
</dbReference>
<sequence length="334" mass="37802">MNKRYQVFVSSTYADLKKERQHVLQALMEMDCIPAGMELFPAADEEQWEFIKSVIDDCDYYLLIIGGRYGSTTDEGISYTEKEFDYAVENGLKVVALVHGSPDDIPFGKSEQDPHLRAKLLRFKDKVMDGRLIKFWNQANELPGLVALSLSKTIKMYPAVGWVRASNIASEDLLLELNDLRKQNIELQGKLSKLSADLTPTINGIADIDSTITLHGTYKVNHGRNYGVGTYDFTSEISWRKLFSLIAPYIVEHPNDTSVKLTLATSLHQLIESKGYSHTLNDQEFKTVTIQLKAYGLIKTQYLKTTKGGMALFWSLTDKGEQLMIESRIVRENT</sequence>
<dbReference type="InterPro" id="IPR025139">
    <property type="entry name" value="DUF4062"/>
</dbReference>
<evidence type="ECO:0000259" key="2">
    <source>
        <dbReference type="Pfam" id="PF13271"/>
    </source>
</evidence>
<comment type="caution">
    <text evidence="3">The sequence shown here is derived from an EMBL/GenBank/DDBJ whole genome shotgun (WGS) entry which is preliminary data.</text>
</comment>
<dbReference type="EMBL" id="RAWX01000001">
    <property type="protein sequence ID" value="RKJ91929.1"/>
    <property type="molecule type" value="Genomic_DNA"/>
</dbReference>
<evidence type="ECO:0000313" key="4">
    <source>
        <dbReference type="Proteomes" id="UP000281725"/>
    </source>
</evidence>
<organism evidence="3 4">
    <name type="scientific">Aeromonas veronii</name>
    <dbReference type="NCBI Taxonomy" id="654"/>
    <lineage>
        <taxon>Bacteria</taxon>
        <taxon>Pseudomonadati</taxon>
        <taxon>Pseudomonadota</taxon>
        <taxon>Gammaproteobacteria</taxon>
        <taxon>Aeromonadales</taxon>
        <taxon>Aeromonadaceae</taxon>
        <taxon>Aeromonas</taxon>
    </lineage>
</organism>
<dbReference type="Pfam" id="PF13271">
    <property type="entry name" value="DUF4062"/>
    <property type="match status" value="1"/>
</dbReference>
<protein>
    <submittedName>
        <fullName evidence="3">DUF4062 domain-containing protein</fullName>
    </submittedName>
</protein>
<feature type="domain" description="DUF4062" evidence="2">
    <location>
        <begin position="6"/>
        <end position="87"/>
    </location>
</feature>
<feature type="coiled-coil region" evidence="1">
    <location>
        <begin position="170"/>
        <end position="197"/>
    </location>
</feature>